<proteinExistence type="predicted"/>
<name>A0ABY2VKS4_9PSED</name>
<gene>
    <name evidence="1" type="ORF">FEF10_01840</name>
</gene>
<protein>
    <submittedName>
        <fullName evidence="1">Uncharacterized protein</fullName>
    </submittedName>
</protein>
<evidence type="ECO:0000313" key="1">
    <source>
        <dbReference type="EMBL" id="TMM66226.1"/>
    </source>
</evidence>
<comment type="caution">
    <text evidence="1">The sequence shown here is derived from an EMBL/GenBank/DDBJ whole genome shotgun (WGS) entry which is preliminary data.</text>
</comment>
<reference evidence="1 2" key="1">
    <citation type="submission" date="2019-05" db="EMBL/GenBank/DDBJ databases">
        <title>Identification and Biocontrol Activity Analysis of Biocontrol Strain PF-1 Based on Genome-wide Data.</title>
        <authorList>
            <person name="Qi J."/>
        </authorList>
    </citation>
    <scope>NUCLEOTIDE SEQUENCE [LARGE SCALE GENOMIC DNA]</scope>
    <source>
        <strain evidence="1 2">PF-1</strain>
    </source>
</reference>
<organism evidence="1 2">
    <name type="scientific">Pseudomonas protegens</name>
    <dbReference type="NCBI Taxonomy" id="380021"/>
    <lineage>
        <taxon>Bacteria</taxon>
        <taxon>Pseudomonadati</taxon>
        <taxon>Pseudomonadota</taxon>
        <taxon>Gammaproteobacteria</taxon>
        <taxon>Pseudomonadales</taxon>
        <taxon>Pseudomonadaceae</taxon>
        <taxon>Pseudomonas</taxon>
    </lineage>
</organism>
<sequence length="232" mass="26300">MPMFKCIKRLFSRNAPAQPQPQDIPAPAAPPTLEEYLSGLPTCDHEPDEDFYYRTEAADQWTRYFSSEFTIPCRNQGGGHSQDLTMNEALKNYAAVHGLVYVFYYYSPFPYAQTKIASHHKECIEAASGLISPYKHWMLLCFLARYKKDTAALTGRTSFADGTQNDQECRYIICDPPCLTIPRQDIQLHLNGHWYSLPAITDLTLGQLMVTWRDDATFCASRAASLLLAVKV</sequence>
<evidence type="ECO:0000313" key="2">
    <source>
        <dbReference type="Proteomes" id="UP000310095"/>
    </source>
</evidence>
<dbReference type="EMBL" id="VAVY01000001">
    <property type="protein sequence ID" value="TMM66226.1"/>
    <property type="molecule type" value="Genomic_DNA"/>
</dbReference>
<keyword evidence="2" id="KW-1185">Reference proteome</keyword>
<accession>A0ABY2VKS4</accession>
<dbReference type="Proteomes" id="UP000310095">
    <property type="component" value="Unassembled WGS sequence"/>
</dbReference>